<evidence type="ECO:0000259" key="8">
    <source>
        <dbReference type="SMART" id="SM00670"/>
    </source>
</evidence>
<organism evidence="9 10">
    <name type="scientific">Candidatus Gottesmanbacteria bacterium RBG_16_38_7b</name>
    <dbReference type="NCBI Taxonomy" id="1798372"/>
    <lineage>
        <taxon>Bacteria</taxon>
        <taxon>Candidatus Gottesmaniibacteriota</taxon>
    </lineage>
</organism>
<dbReference type="EMBL" id="MFJB01000085">
    <property type="protein sequence ID" value="OGF98793.1"/>
    <property type="molecule type" value="Genomic_DNA"/>
</dbReference>
<keyword evidence="3" id="KW-0540">Nuclease</keyword>
<evidence type="ECO:0000256" key="5">
    <source>
        <dbReference type="ARBA" id="ARBA00022801"/>
    </source>
</evidence>
<evidence type="ECO:0000256" key="1">
    <source>
        <dbReference type="ARBA" id="ARBA00001946"/>
    </source>
</evidence>
<dbReference type="AlphaFoldDB" id="A0A1F5YF70"/>
<reference evidence="9 10" key="1">
    <citation type="journal article" date="2016" name="Nat. Commun.">
        <title>Thousands of microbial genomes shed light on interconnected biogeochemical processes in an aquifer system.</title>
        <authorList>
            <person name="Anantharaman K."/>
            <person name="Brown C.T."/>
            <person name="Hug L.A."/>
            <person name="Sharon I."/>
            <person name="Castelle C.J."/>
            <person name="Probst A.J."/>
            <person name="Thomas B.C."/>
            <person name="Singh A."/>
            <person name="Wilkins M.J."/>
            <person name="Karaoz U."/>
            <person name="Brodie E.L."/>
            <person name="Williams K.H."/>
            <person name="Hubbard S.S."/>
            <person name="Banfield J.F."/>
        </authorList>
    </citation>
    <scope>NUCLEOTIDE SEQUENCE [LARGE SCALE GENOMIC DNA]</scope>
</reference>
<dbReference type="Proteomes" id="UP000177396">
    <property type="component" value="Unassembled WGS sequence"/>
</dbReference>
<accession>A0A1F5YF70</accession>
<comment type="cofactor">
    <cofactor evidence="1">
        <name>Mg(2+)</name>
        <dbReference type="ChEBI" id="CHEBI:18420"/>
    </cofactor>
</comment>
<comment type="similarity">
    <text evidence="7">Belongs to the PINc/VapC protein family.</text>
</comment>
<dbReference type="InterPro" id="IPR029060">
    <property type="entry name" value="PIN-like_dom_sf"/>
</dbReference>
<dbReference type="InterPro" id="IPR050556">
    <property type="entry name" value="Type_II_TA_system_RNase"/>
</dbReference>
<protein>
    <recommendedName>
        <fullName evidence="8">PIN domain-containing protein</fullName>
    </recommendedName>
</protein>
<evidence type="ECO:0000256" key="2">
    <source>
        <dbReference type="ARBA" id="ARBA00022649"/>
    </source>
</evidence>
<evidence type="ECO:0000256" key="3">
    <source>
        <dbReference type="ARBA" id="ARBA00022722"/>
    </source>
</evidence>
<dbReference type="SUPFAM" id="SSF88723">
    <property type="entry name" value="PIN domain-like"/>
    <property type="match status" value="1"/>
</dbReference>
<evidence type="ECO:0000256" key="4">
    <source>
        <dbReference type="ARBA" id="ARBA00022723"/>
    </source>
</evidence>
<dbReference type="SMART" id="SM00670">
    <property type="entry name" value="PINc"/>
    <property type="match status" value="1"/>
</dbReference>
<keyword evidence="4" id="KW-0479">Metal-binding</keyword>
<evidence type="ECO:0000313" key="10">
    <source>
        <dbReference type="Proteomes" id="UP000177396"/>
    </source>
</evidence>
<dbReference type="Pfam" id="PF01850">
    <property type="entry name" value="PIN"/>
    <property type="match status" value="1"/>
</dbReference>
<evidence type="ECO:0000256" key="7">
    <source>
        <dbReference type="ARBA" id="ARBA00038093"/>
    </source>
</evidence>
<keyword evidence="5" id="KW-0378">Hydrolase</keyword>
<comment type="caution">
    <text evidence="9">The sequence shown here is derived from an EMBL/GenBank/DDBJ whole genome shotgun (WGS) entry which is preliminary data.</text>
</comment>
<dbReference type="PANTHER" id="PTHR33653">
    <property type="entry name" value="RIBONUCLEASE VAPC2"/>
    <property type="match status" value="1"/>
</dbReference>
<dbReference type="GO" id="GO:0004518">
    <property type="term" value="F:nuclease activity"/>
    <property type="evidence" value="ECO:0007669"/>
    <property type="project" value="UniProtKB-KW"/>
</dbReference>
<sequence length="131" mass="14905">MENILVDTDILIDYTKGKSVGLKQLLQKQIAGKVKLFINPVIISEFFTDKSLNDKSKFRWALEFISNFSVTEINKKIGILSGEFRRIKAVDYIADALIAATCLENNFILATRNKKHFSKIKNLKIISHLTS</sequence>
<keyword evidence="6" id="KW-0460">Magnesium</keyword>
<dbReference type="PANTHER" id="PTHR33653:SF1">
    <property type="entry name" value="RIBONUCLEASE VAPC2"/>
    <property type="match status" value="1"/>
</dbReference>
<name>A0A1F5YF70_9BACT</name>
<gene>
    <name evidence="9" type="ORF">A2153_02475</name>
</gene>
<evidence type="ECO:0000256" key="6">
    <source>
        <dbReference type="ARBA" id="ARBA00022842"/>
    </source>
</evidence>
<dbReference type="GO" id="GO:0016787">
    <property type="term" value="F:hydrolase activity"/>
    <property type="evidence" value="ECO:0007669"/>
    <property type="project" value="UniProtKB-KW"/>
</dbReference>
<feature type="domain" description="PIN" evidence="8">
    <location>
        <begin position="2"/>
        <end position="118"/>
    </location>
</feature>
<evidence type="ECO:0000313" key="9">
    <source>
        <dbReference type="EMBL" id="OGF98793.1"/>
    </source>
</evidence>
<dbReference type="InterPro" id="IPR002716">
    <property type="entry name" value="PIN_dom"/>
</dbReference>
<keyword evidence="2" id="KW-1277">Toxin-antitoxin system</keyword>
<dbReference type="Gene3D" id="3.40.50.1010">
    <property type="entry name" value="5'-nuclease"/>
    <property type="match status" value="1"/>
</dbReference>
<dbReference type="GO" id="GO:0046872">
    <property type="term" value="F:metal ion binding"/>
    <property type="evidence" value="ECO:0007669"/>
    <property type="project" value="UniProtKB-KW"/>
</dbReference>
<proteinExistence type="inferred from homology"/>